<protein>
    <submittedName>
        <fullName evidence="2">Helix-turn-helix transcriptional regulator</fullName>
    </submittedName>
</protein>
<evidence type="ECO:0000259" key="1">
    <source>
        <dbReference type="PROSITE" id="PS50943"/>
    </source>
</evidence>
<dbReference type="GO" id="GO:0003677">
    <property type="term" value="F:DNA binding"/>
    <property type="evidence" value="ECO:0007669"/>
    <property type="project" value="InterPro"/>
</dbReference>
<dbReference type="CDD" id="cd00093">
    <property type="entry name" value="HTH_XRE"/>
    <property type="match status" value="1"/>
</dbReference>
<keyword evidence="3" id="KW-1185">Reference proteome</keyword>
<dbReference type="Gene3D" id="1.10.260.40">
    <property type="entry name" value="lambda repressor-like DNA-binding domains"/>
    <property type="match status" value="1"/>
</dbReference>
<dbReference type="AlphaFoldDB" id="A0A934V215"/>
<dbReference type="PROSITE" id="PS50943">
    <property type="entry name" value="HTH_CROC1"/>
    <property type="match status" value="1"/>
</dbReference>
<accession>A0A934V215</accession>
<comment type="caution">
    <text evidence="2">The sequence shown here is derived from an EMBL/GenBank/DDBJ whole genome shotgun (WGS) entry which is preliminary data.</text>
</comment>
<proteinExistence type="predicted"/>
<dbReference type="SUPFAM" id="SSF48452">
    <property type="entry name" value="TPR-like"/>
    <property type="match status" value="1"/>
</dbReference>
<sequence>MRDAFATRDMGAVLRAYRYHPAHGHRALPQETVSRWLGTVTQSQLSRIESGRNKVDALDKLVHFAQALKMPPELLWFSLPETADVPAQRSTDVFALPDGPVVAATSMHTDSALADMLLRTLDQYSSTDNLVGPQSVLDLMPLQLRYVETLLADASGKDRQQLLYVGARYAEFAGWAYQDTGQLDSAMQMSSVALDYAQEASDDTLASYVLMRRSNIATDAKRSDLALRLADSALEQASQLPPGYRAVALRQRAHALAQLGEAKLCADAIDQAHVFAERRVADSEVDLTGYCTPEYIEMEAAHCWVELGQANEAINTLQDSLVRWKPEFRRDLGLCLARLAVAHATDGQVDNALIVADRALGIARETKSSRTEDQLAKIPGILAAIGADEQARRLERQVRSLRT</sequence>
<dbReference type="InterPro" id="IPR001387">
    <property type="entry name" value="Cro/C1-type_HTH"/>
</dbReference>
<dbReference type="InterPro" id="IPR010982">
    <property type="entry name" value="Lambda_DNA-bd_dom_sf"/>
</dbReference>
<feature type="domain" description="HTH cro/C1-type" evidence="1">
    <location>
        <begin position="40"/>
        <end position="75"/>
    </location>
</feature>
<dbReference type="InterPro" id="IPR011990">
    <property type="entry name" value="TPR-like_helical_dom_sf"/>
</dbReference>
<dbReference type="EMBL" id="JAENJH010000002">
    <property type="protein sequence ID" value="MBK1784451.1"/>
    <property type="molecule type" value="Genomic_DNA"/>
</dbReference>
<evidence type="ECO:0000313" key="2">
    <source>
        <dbReference type="EMBL" id="MBK1784451.1"/>
    </source>
</evidence>
<name>A0A934V215_9PSEU</name>
<dbReference type="SUPFAM" id="SSF47413">
    <property type="entry name" value="lambda repressor-like DNA-binding domains"/>
    <property type="match status" value="1"/>
</dbReference>
<reference evidence="2" key="1">
    <citation type="submission" date="2020-12" db="EMBL/GenBank/DDBJ databases">
        <title>Prauserella sp. ASG 168, a novel actinomycete isolated from cave rock.</title>
        <authorList>
            <person name="Suriyachadkun C."/>
        </authorList>
    </citation>
    <scope>NUCLEOTIDE SEQUENCE</scope>
    <source>
        <strain evidence="2">ASG 168</strain>
    </source>
</reference>
<dbReference type="Gene3D" id="1.25.40.10">
    <property type="entry name" value="Tetratricopeptide repeat domain"/>
    <property type="match status" value="1"/>
</dbReference>
<dbReference type="Proteomes" id="UP000635245">
    <property type="component" value="Unassembled WGS sequence"/>
</dbReference>
<dbReference type="RefSeq" id="WP_200316847.1">
    <property type="nucleotide sequence ID" value="NZ_JAENJH010000002.1"/>
</dbReference>
<organism evidence="2 3">
    <name type="scientific">Prauserella cavernicola</name>
    <dbReference type="NCBI Taxonomy" id="2800127"/>
    <lineage>
        <taxon>Bacteria</taxon>
        <taxon>Bacillati</taxon>
        <taxon>Actinomycetota</taxon>
        <taxon>Actinomycetes</taxon>
        <taxon>Pseudonocardiales</taxon>
        <taxon>Pseudonocardiaceae</taxon>
        <taxon>Prauserella</taxon>
    </lineage>
</organism>
<evidence type="ECO:0000313" key="3">
    <source>
        <dbReference type="Proteomes" id="UP000635245"/>
    </source>
</evidence>
<gene>
    <name evidence="2" type="ORF">JHE00_08935</name>
</gene>